<reference evidence="1 2" key="1">
    <citation type="journal article" date="2014" name="Agronomy (Basel)">
        <title>A Draft Genome Sequence for Ensete ventricosum, the Drought-Tolerant Tree Against Hunger.</title>
        <authorList>
            <person name="Harrison J."/>
            <person name="Moore K.A."/>
            <person name="Paszkiewicz K."/>
            <person name="Jones T."/>
            <person name="Grant M."/>
            <person name="Ambacheew D."/>
            <person name="Muzemil S."/>
            <person name="Studholme D.J."/>
        </authorList>
    </citation>
    <scope>NUCLEOTIDE SEQUENCE [LARGE SCALE GENOMIC DNA]</scope>
</reference>
<evidence type="ECO:0000313" key="2">
    <source>
        <dbReference type="Proteomes" id="UP000287651"/>
    </source>
</evidence>
<feature type="non-terminal residue" evidence="1">
    <location>
        <position position="62"/>
    </location>
</feature>
<gene>
    <name evidence="1" type="ORF">B296_00025974</name>
</gene>
<sequence length="62" mass="7284">MRNVRARALRMFRFPRRGCVPREEEPCKTLVITWTLIPDPSITAVRCWLHLSPGALENRVHE</sequence>
<dbReference type="AlphaFoldDB" id="A0A426YVX8"/>
<protein>
    <submittedName>
        <fullName evidence="1">Uncharacterized protein</fullName>
    </submittedName>
</protein>
<dbReference type="EMBL" id="AMZH03009911">
    <property type="protein sequence ID" value="RRT55821.1"/>
    <property type="molecule type" value="Genomic_DNA"/>
</dbReference>
<accession>A0A426YVX8</accession>
<dbReference type="Proteomes" id="UP000287651">
    <property type="component" value="Unassembled WGS sequence"/>
</dbReference>
<organism evidence="1 2">
    <name type="scientific">Ensete ventricosum</name>
    <name type="common">Abyssinian banana</name>
    <name type="synonym">Musa ensete</name>
    <dbReference type="NCBI Taxonomy" id="4639"/>
    <lineage>
        <taxon>Eukaryota</taxon>
        <taxon>Viridiplantae</taxon>
        <taxon>Streptophyta</taxon>
        <taxon>Embryophyta</taxon>
        <taxon>Tracheophyta</taxon>
        <taxon>Spermatophyta</taxon>
        <taxon>Magnoliopsida</taxon>
        <taxon>Liliopsida</taxon>
        <taxon>Zingiberales</taxon>
        <taxon>Musaceae</taxon>
        <taxon>Ensete</taxon>
    </lineage>
</organism>
<proteinExistence type="predicted"/>
<name>A0A426YVX8_ENSVE</name>
<comment type="caution">
    <text evidence="1">The sequence shown here is derived from an EMBL/GenBank/DDBJ whole genome shotgun (WGS) entry which is preliminary data.</text>
</comment>
<evidence type="ECO:0000313" key="1">
    <source>
        <dbReference type="EMBL" id="RRT55821.1"/>
    </source>
</evidence>